<accession>A0A6G9D427</accession>
<organism evidence="2 3">
    <name type="scientific">Rhodococcus erythropolis</name>
    <name type="common">Arthrobacter picolinophilus</name>
    <dbReference type="NCBI Taxonomy" id="1833"/>
    <lineage>
        <taxon>Bacteria</taxon>
        <taxon>Bacillati</taxon>
        <taxon>Actinomycetota</taxon>
        <taxon>Actinomycetes</taxon>
        <taxon>Mycobacteriales</taxon>
        <taxon>Nocardiaceae</taxon>
        <taxon>Rhodococcus</taxon>
        <taxon>Rhodococcus erythropolis group</taxon>
    </lineage>
</organism>
<dbReference type="EMBL" id="CP050124">
    <property type="protein sequence ID" value="QIP39724.1"/>
    <property type="molecule type" value="Genomic_DNA"/>
</dbReference>
<dbReference type="AlphaFoldDB" id="A0A6G9D427"/>
<dbReference type="RefSeq" id="WP_166502111.1">
    <property type="nucleotide sequence ID" value="NZ_CP050124.1"/>
</dbReference>
<evidence type="ECO:0000313" key="2">
    <source>
        <dbReference type="EMBL" id="QIP43987.1"/>
    </source>
</evidence>
<gene>
    <name evidence="1" type="ORF">G9444_2480</name>
    <name evidence="2" type="ORF">G9444_6744</name>
</gene>
<evidence type="ECO:0000313" key="1">
    <source>
        <dbReference type="EMBL" id="QIP39724.1"/>
    </source>
</evidence>
<sequence length="374" mass="37135">MGLFNRGQSISGMWLDGKPAIRAYLGDVLVWDGTMPAFVNVPRALASALAVAPTVRADASITAVYALGSSSAIAPSPTAFATVDPETAVIVTAQVSAPAVRADSIIVVETITVGAQALPAVAAQSSAATVAAPAAVVSVATLTPSVAAHFATTVPAIAVNATAQVPVITATSAAVVNVPVSAVNATARVPAVSGSSSVGAFAVTADSSAKIPTMTASSTVSTPAATATGLAKNPAVTVSSLKVAGADKSGVQQLADSVWAAMDAAVVRAGFGDTVLSGASLVMSGSGSITVTGKMTLGGASSTNTKGFRILKNGTVIQTFTNTNNDRLAAGTTSSFSVATDDLISMEFYAATPWENDRTVQPGSTSTYFYTTLV</sequence>
<evidence type="ECO:0000313" key="3">
    <source>
        <dbReference type="Proteomes" id="UP000502345"/>
    </source>
</evidence>
<geneLocation type="plasmid" evidence="2 3">
    <name>plas2</name>
</geneLocation>
<dbReference type="Proteomes" id="UP000502345">
    <property type="component" value="Chromosome"/>
</dbReference>
<dbReference type="Proteomes" id="UP000502345">
    <property type="component" value="Plasmid plas2"/>
</dbReference>
<reference evidence="2 3" key="1">
    <citation type="submission" date="2020-03" db="EMBL/GenBank/DDBJ databases">
        <title>Screen low temperature-resistant strains for efficient degradation of petroleum hydrocarbons under the low temperature.</title>
        <authorList>
            <person name="Wang Y."/>
            <person name="Chen J."/>
        </authorList>
    </citation>
    <scope>NUCLEOTIDE SEQUENCE [LARGE SCALE GENOMIC DNA]</scope>
    <source>
        <strain evidence="2 3">KB1</strain>
        <plasmid evidence="2 3">plas2</plasmid>
    </source>
</reference>
<dbReference type="EMBL" id="CP050126">
    <property type="protein sequence ID" value="QIP43987.1"/>
    <property type="molecule type" value="Genomic_DNA"/>
</dbReference>
<keyword evidence="2" id="KW-0614">Plasmid</keyword>
<protein>
    <submittedName>
        <fullName evidence="2">Uncharacterized protein</fullName>
    </submittedName>
</protein>
<name>A0A6G9D427_RHOER</name>
<proteinExistence type="predicted"/>